<evidence type="ECO:0000313" key="1">
    <source>
        <dbReference type="EMBL" id="MBU2950951.1"/>
    </source>
</evidence>
<protein>
    <submittedName>
        <fullName evidence="1">T9SS type A sorting domain-containing protein</fullName>
    </submittedName>
</protein>
<evidence type="ECO:0000313" key="2">
    <source>
        <dbReference type="Proteomes" id="UP001647509"/>
    </source>
</evidence>
<keyword evidence="2" id="KW-1185">Reference proteome</keyword>
<proteinExistence type="predicted"/>
<dbReference type="Proteomes" id="UP001647509">
    <property type="component" value="Unassembled WGS sequence"/>
</dbReference>
<reference evidence="1" key="1">
    <citation type="submission" date="2021-05" db="EMBL/GenBank/DDBJ databases">
        <title>Draft genomes of bacteria isolated from model marine particles.</title>
        <authorList>
            <person name="Datta M.S."/>
            <person name="Schwartzman J.A."/>
            <person name="Enke T.N."/>
            <person name="Saavedra J."/>
            <person name="Cermak N."/>
            <person name="Cordero O.X."/>
        </authorList>
    </citation>
    <scope>NUCLEOTIDE SEQUENCE</scope>
    <source>
        <strain evidence="1">I2M19</strain>
    </source>
</reference>
<dbReference type="EMBL" id="JAHKPD010000013">
    <property type="protein sequence ID" value="MBU2950951.1"/>
    <property type="molecule type" value="Genomic_DNA"/>
</dbReference>
<gene>
    <name evidence="1" type="ORF">KO493_09590</name>
</gene>
<accession>A0ACC5U9G9</accession>
<name>A0ACC5U9G9_9FLAO</name>
<comment type="caution">
    <text evidence="1">The sequence shown here is derived from an EMBL/GenBank/DDBJ whole genome shotgun (WGS) entry which is preliminary data.</text>
</comment>
<organism evidence="1 2">
    <name type="scientific">Pseudotamlana agarivorans</name>
    <dbReference type="NCBI Taxonomy" id="481183"/>
    <lineage>
        <taxon>Bacteria</taxon>
        <taxon>Pseudomonadati</taxon>
        <taxon>Bacteroidota</taxon>
        <taxon>Flavobacteriia</taxon>
        <taxon>Flavobacteriales</taxon>
        <taxon>Flavobacteriaceae</taxon>
        <taxon>Pseudotamlana</taxon>
    </lineage>
</organism>
<sequence length="432" mass="49001">MNLKLNSIFAIVFIAGFFAQLHAQPGYAGEWKKTRLYGHSFNSGDFTDQEYDWIRDHFEYFTIEKTHRRSTYGDPSHEITSRETATKLIQANPRCKPLMIYSIGSAYPHLFESEAAILQTNPEYFLYDAAGEPEDMNLENPGENDWYIQTTNWNTDNSDLHGIFLDGYKGAYTAHTAPVQYISDRMTGYRLVNGMDFAPNGLTIRGWPECLNYSDGVFIDAFFRRRVMTKDAGVVLIDACLNIPEDQMFVCFSAYDGYSPTFEFSHAAYLIVAHENTYYRWVDSGHLWNSSSLMTWHDVFDKEMGEPLGKAVKNGYVYTRVFQYCTVTLDVENITSHIEWGQNNTLGLDADLNAEDRTLLIYPNPVIDTVTFKLKTSEPAEYKIVNNIGQVVLTGIISNGSTSVDLSSLSSGIYTARVNTGSKTQSKKIIKE</sequence>